<evidence type="ECO:0000313" key="3">
    <source>
        <dbReference type="EnsemblMetazoa" id="CLYHEMP009809.5"/>
    </source>
</evidence>
<dbReference type="AlphaFoldDB" id="A0A7M5WSD6"/>
<reference evidence="3" key="1">
    <citation type="submission" date="2021-01" db="UniProtKB">
        <authorList>
            <consortium name="EnsemblMetazoa"/>
        </authorList>
    </citation>
    <scope>IDENTIFICATION</scope>
</reference>
<keyword evidence="1" id="KW-0175">Coiled coil</keyword>
<dbReference type="PANTHER" id="PTHR43603">
    <property type="entry name" value="COBW DOMAIN-CONTAINING PROTEIN DDB_G0274527"/>
    <property type="match status" value="1"/>
</dbReference>
<dbReference type="PANTHER" id="PTHR43603:SF1">
    <property type="entry name" value="ZINC-REGULATED GTPASE METALLOPROTEIN ACTIVATOR 1"/>
    <property type="match status" value="1"/>
</dbReference>
<dbReference type="CDD" id="cd03112">
    <property type="entry name" value="CobW-like"/>
    <property type="match status" value="1"/>
</dbReference>
<dbReference type="SUPFAM" id="SSF52540">
    <property type="entry name" value="P-loop containing nucleoside triphosphate hydrolases"/>
    <property type="match status" value="1"/>
</dbReference>
<dbReference type="OrthoDB" id="258627at2759"/>
<dbReference type="InterPro" id="IPR011629">
    <property type="entry name" value="CobW-like_C"/>
</dbReference>
<evidence type="ECO:0000313" key="4">
    <source>
        <dbReference type="Proteomes" id="UP000594262"/>
    </source>
</evidence>
<feature type="coiled-coil region" evidence="1">
    <location>
        <begin position="370"/>
        <end position="400"/>
    </location>
</feature>
<feature type="domain" description="CobW C-terminal" evidence="2">
    <location>
        <begin position="344"/>
        <end position="457"/>
    </location>
</feature>
<dbReference type="Proteomes" id="UP000594262">
    <property type="component" value="Unplaced"/>
</dbReference>
<dbReference type="Gene3D" id="3.40.50.300">
    <property type="entry name" value="P-loop containing nucleotide triphosphate hydrolases"/>
    <property type="match status" value="1"/>
</dbReference>
<dbReference type="Pfam" id="PF02492">
    <property type="entry name" value="cobW"/>
    <property type="match status" value="1"/>
</dbReference>
<dbReference type="InterPro" id="IPR051927">
    <property type="entry name" value="Zn_Chap_cDPG_Synth"/>
</dbReference>
<dbReference type="Pfam" id="PF07683">
    <property type="entry name" value="CobW_C"/>
    <property type="match status" value="1"/>
</dbReference>
<organism evidence="3 4">
    <name type="scientific">Clytia hemisphaerica</name>
    <dbReference type="NCBI Taxonomy" id="252671"/>
    <lineage>
        <taxon>Eukaryota</taxon>
        <taxon>Metazoa</taxon>
        <taxon>Cnidaria</taxon>
        <taxon>Hydrozoa</taxon>
        <taxon>Hydroidolina</taxon>
        <taxon>Leptothecata</taxon>
        <taxon>Obeliida</taxon>
        <taxon>Clytiidae</taxon>
        <taxon>Clytia</taxon>
    </lineage>
</organism>
<dbReference type="EnsemblMetazoa" id="CLYHEMT009809.5">
    <property type="protein sequence ID" value="CLYHEMP009809.5"/>
    <property type="gene ID" value="CLYHEMG009809"/>
</dbReference>
<evidence type="ECO:0000256" key="1">
    <source>
        <dbReference type="SAM" id="Coils"/>
    </source>
</evidence>
<dbReference type="SMART" id="SM00833">
    <property type="entry name" value="CobW_C"/>
    <property type="match status" value="1"/>
</dbReference>
<dbReference type="RefSeq" id="XP_066915490.1">
    <property type="nucleotide sequence ID" value="XM_067059389.1"/>
</dbReference>
<accession>A0A7M5WSD6</accession>
<dbReference type="GeneID" id="136802638"/>
<keyword evidence="4" id="KW-1185">Reference proteome</keyword>
<name>A0A7M5WSD6_9CNID</name>
<dbReference type="InterPro" id="IPR003495">
    <property type="entry name" value="CobW/HypB/UreG_nucleotide-bd"/>
</dbReference>
<protein>
    <recommendedName>
        <fullName evidence="2">CobW C-terminal domain-containing protein</fullName>
    </recommendedName>
</protein>
<dbReference type="InterPro" id="IPR027417">
    <property type="entry name" value="P-loop_NTPase"/>
</dbReference>
<proteinExistence type="predicted"/>
<evidence type="ECO:0000259" key="2">
    <source>
        <dbReference type="SMART" id="SM00833"/>
    </source>
</evidence>
<sequence>MGVEVDQKNVKAALKDDVKEVAKITKKQPDPKDLLPVSLLCGFLGAGKTTLLKHILETKHNEEGFRCAVIVNDMATLNIDKSLIDQSALVQSDEVIAMQNGCFCCTLQNDLVDQIVSLAQKNIFDYMLIEASGVSEPAQIAPLFDLCEDEHDHEEEHPEGPELGEVARLDTCVTVIDAAEFYNNLESMKMYEEGDMVGTISELLMEQVEYSNVVILNKQDLINDKQRADILDRIKILNPRAKVPSSLQSKVDVKEILNTNLYNKVEMDEDSVMCSATRIKAESNEVEPECCVKSVESGKKKCCKSKKAENKQIIDSGKSQLFLGVVDKIAGQKQLTRHEERFGITSFVYRSRRPFHSGRLCGLFFEPFFIMRYEEEENELDELQKKAANKQKRRVKKIGELLRAKGFMWLATSHEILGGFQQAGNVVRVEAEGNWMVDCRDQWEGEEGEERVLKDMTNEKVKNTNTVIAVKN</sequence>